<dbReference type="Proteomes" id="UP001595909">
    <property type="component" value="Unassembled WGS sequence"/>
</dbReference>
<keyword evidence="3" id="KW-1185">Reference proteome</keyword>
<dbReference type="EMBL" id="JBHSIM010000060">
    <property type="protein sequence ID" value="MFC4836334.1"/>
    <property type="molecule type" value="Genomic_DNA"/>
</dbReference>
<evidence type="ECO:0000313" key="3">
    <source>
        <dbReference type="Proteomes" id="UP001595909"/>
    </source>
</evidence>
<proteinExistence type="predicted"/>
<accession>A0ABV9RS31</accession>
<evidence type="ECO:0000256" key="1">
    <source>
        <dbReference type="SAM" id="MobiDB-lite"/>
    </source>
</evidence>
<comment type="caution">
    <text evidence="2">The sequence shown here is derived from an EMBL/GenBank/DDBJ whole genome shotgun (WGS) entry which is preliminary data.</text>
</comment>
<feature type="compositionally biased region" description="Basic and acidic residues" evidence="1">
    <location>
        <begin position="1"/>
        <end position="11"/>
    </location>
</feature>
<feature type="compositionally biased region" description="Basic and acidic residues" evidence="1">
    <location>
        <begin position="19"/>
        <end position="33"/>
    </location>
</feature>
<sequence length="77" mass="8245">MTHPGTDDARPARRRRRSIFRDDSDDLGLRDAWGDPTPDAAVPTVATDDPDAAPSIFRAGLPDTTPGDPGHPDGIVR</sequence>
<organism evidence="2 3">
    <name type="scientific">Actinomycetospora chibensis</name>
    <dbReference type="NCBI Taxonomy" id="663606"/>
    <lineage>
        <taxon>Bacteria</taxon>
        <taxon>Bacillati</taxon>
        <taxon>Actinomycetota</taxon>
        <taxon>Actinomycetes</taxon>
        <taxon>Pseudonocardiales</taxon>
        <taxon>Pseudonocardiaceae</taxon>
        <taxon>Actinomycetospora</taxon>
    </lineage>
</organism>
<dbReference type="RefSeq" id="WP_274188453.1">
    <property type="nucleotide sequence ID" value="NZ_BAABHN010000060.1"/>
</dbReference>
<protein>
    <submittedName>
        <fullName evidence="2">Uncharacterized protein</fullName>
    </submittedName>
</protein>
<reference evidence="3" key="1">
    <citation type="journal article" date="2019" name="Int. J. Syst. Evol. Microbiol.">
        <title>The Global Catalogue of Microorganisms (GCM) 10K type strain sequencing project: providing services to taxonomists for standard genome sequencing and annotation.</title>
        <authorList>
            <consortium name="The Broad Institute Genomics Platform"/>
            <consortium name="The Broad Institute Genome Sequencing Center for Infectious Disease"/>
            <person name="Wu L."/>
            <person name="Ma J."/>
        </authorList>
    </citation>
    <scope>NUCLEOTIDE SEQUENCE [LARGE SCALE GENOMIC DNA]</scope>
    <source>
        <strain evidence="3">CCUG 50347</strain>
    </source>
</reference>
<evidence type="ECO:0000313" key="2">
    <source>
        <dbReference type="EMBL" id="MFC4836334.1"/>
    </source>
</evidence>
<feature type="region of interest" description="Disordered" evidence="1">
    <location>
        <begin position="1"/>
        <end position="77"/>
    </location>
</feature>
<gene>
    <name evidence="2" type="ORF">ACFPEL_28275</name>
</gene>
<name>A0ABV9RS31_9PSEU</name>